<evidence type="ECO:0000259" key="4">
    <source>
        <dbReference type="Pfam" id="PF22624"/>
    </source>
</evidence>
<dbReference type="STRING" id="1420851.AU255_04015"/>
<sequence length="225" mass="25545">MSNIDIYYASSVSSFAPGLADYQASLDKDELATAERFKFAELRERYIICHGILRQLLAERVTEAAADLRIEKTEFGKPFLPGTPDLSFNMSHSGDILAVAISWQCQLGVDVECYKPRNAWEGLVKKCFAPEEADFWYSLDKAERSHAFYQFWVKKEAFVKAVGKGITLGLDQCVVNPEDFTSFLRVPELACLADKWRIYTLNLSENEFGAVVCDSENIRLRMIEL</sequence>
<keyword evidence="2" id="KW-0808">Transferase</keyword>
<protein>
    <submittedName>
        <fullName evidence="5">Uncharacterized protein</fullName>
    </submittedName>
</protein>
<organism evidence="5 6">
    <name type="scientific">Methyloprofundus sedimenti</name>
    <dbReference type="NCBI Taxonomy" id="1420851"/>
    <lineage>
        <taxon>Bacteria</taxon>
        <taxon>Pseudomonadati</taxon>
        <taxon>Pseudomonadota</taxon>
        <taxon>Gammaproteobacteria</taxon>
        <taxon>Methylococcales</taxon>
        <taxon>Methylococcaceae</taxon>
        <taxon>Methyloprofundus</taxon>
    </lineage>
</organism>
<dbReference type="InterPro" id="IPR037143">
    <property type="entry name" value="4-PPantetheinyl_Trfase_dom_sf"/>
</dbReference>
<feature type="domain" description="4'-phosphopantetheinyl transferase N-terminal" evidence="4">
    <location>
        <begin position="24"/>
        <end position="100"/>
    </location>
</feature>
<comment type="similarity">
    <text evidence="1">Belongs to the P-Pant transferase superfamily. Gsp/Sfp/HetI/AcpT family.</text>
</comment>
<dbReference type="OrthoDB" id="9808281at2"/>
<dbReference type="Pfam" id="PF01648">
    <property type="entry name" value="ACPS"/>
    <property type="match status" value="1"/>
</dbReference>
<dbReference type="AlphaFoldDB" id="A0A1V8M6Q8"/>
<reference evidence="5 6" key="1">
    <citation type="submission" date="2015-12" db="EMBL/GenBank/DDBJ databases">
        <authorList>
            <person name="Shamseldin A."/>
            <person name="Moawad H."/>
            <person name="Abd El-Rahim W.M."/>
            <person name="Sadowsky M.J."/>
        </authorList>
    </citation>
    <scope>NUCLEOTIDE SEQUENCE [LARGE SCALE GENOMIC DNA]</scope>
    <source>
        <strain evidence="5 6">WF1</strain>
    </source>
</reference>
<evidence type="ECO:0000256" key="2">
    <source>
        <dbReference type="ARBA" id="ARBA00022679"/>
    </source>
</evidence>
<dbReference type="GO" id="GO:0008897">
    <property type="term" value="F:holo-[acyl-carrier-protein] synthase activity"/>
    <property type="evidence" value="ECO:0007669"/>
    <property type="project" value="InterPro"/>
</dbReference>
<dbReference type="EMBL" id="LPUF01000001">
    <property type="protein sequence ID" value="OQK17073.1"/>
    <property type="molecule type" value="Genomic_DNA"/>
</dbReference>
<dbReference type="SUPFAM" id="SSF56214">
    <property type="entry name" value="4'-phosphopantetheinyl transferase"/>
    <property type="match status" value="2"/>
</dbReference>
<evidence type="ECO:0000313" key="6">
    <source>
        <dbReference type="Proteomes" id="UP000191980"/>
    </source>
</evidence>
<dbReference type="PANTHER" id="PTHR12215:SF10">
    <property type="entry name" value="L-AMINOADIPATE-SEMIALDEHYDE DEHYDROGENASE-PHOSPHOPANTETHEINYL TRANSFERASE"/>
    <property type="match status" value="1"/>
</dbReference>
<gene>
    <name evidence="5" type="ORF">AU255_04015</name>
</gene>
<dbReference type="Pfam" id="PF22624">
    <property type="entry name" value="AASDHPPT_N"/>
    <property type="match status" value="1"/>
</dbReference>
<accession>A0A1V8M6Q8</accession>
<evidence type="ECO:0000259" key="3">
    <source>
        <dbReference type="Pfam" id="PF01648"/>
    </source>
</evidence>
<name>A0A1V8M6Q8_9GAMM</name>
<keyword evidence="6" id="KW-1185">Reference proteome</keyword>
<evidence type="ECO:0000313" key="5">
    <source>
        <dbReference type="EMBL" id="OQK17073.1"/>
    </source>
</evidence>
<dbReference type="Proteomes" id="UP000191980">
    <property type="component" value="Unassembled WGS sequence"/>
</dbReference>
<dbReference type="Gene3D" id="3.90.470.20">
    <property type="entry name" value="4'-phosphopantetheinyl transferase domain"/>
    <property type="match status" value="2"/>
</dbReference>
<dbReference type="RefSeq" id="WP_158083047.1">
    <property type="nucleotide sequence ID" value="NZ_LPUF01000001.1"/>
</dbReference>
<dbReference type="GO" id="GO:0005829">
    <property type="term" value="C:cytosol"/>
    <property type="evidence" value="ECO:0007669"/>
    <property type="project" value="TreeGrafter"/>
</dbReference>
<dbReference type="InterPro" id="IPR008278">
    <property type="entry name" value="4-PPantetheinyl_Trfase_dom"/>
</dbReference>
<dbReference type="InterPro" id="IPR050559">
    <property type="entry name" value="P-Pant_transferase_sf"/>
</dbReference>
<dbReference type="GO" id="GO:0019878">
    <property type="term" value="P:lysine biosynthetic process via aminoadipic acid"/>
    <property type="evidence" value="ECO:0007669"/>
    <property type="project" value="TreeGrafter"/>
</dbReference>
<comment type="caution">
    <text evidence="5">The sequence shown here is derived from an EMBL/GenBank/DDBJ whole genome shotgun (WGS) entry which is preliminary data.</text>
</comment>
<dbReference type="PANTHER" id="PTHR12215">
    <property type="entry name" value="PHOSPHOPANTETHEINE TRANSFERASE"/>
    <property type="match status" value="1"/>
</dbReference>
<proteinExistence type="inferred from homology"/>
<feature type="domain" description="4'-phosphopantetheinyl transferase" evidence="3">
    <location>
        <begin position="107"/>
        <end position="184"/>
    </location>
</feature>
<dbReference type="GO" id="GO:0000287">
    <property type="term" value="F:magnesium ion binding"/>
    <property type="evidence" value="ECO:0007669"/>
    <property type="project" value="InterPro"/>
</dbReference>
<dbReference type="InterPro" id="IPR055066">
    <property type="entry name" value="AASDHPPT_N"/>
</dbReference>
<evidence type="ECO:0000256" key="1">
    <source>
        <dbReference type="ARBA" id="ARBA00010990"/>
    </source>
</evidence>